<feature type="domain" description="R13L1/DRL21-like LRR repeat region" evidence="10">
    <location>
        <begin position="703"/>
        <end position="826"/>
    </location>
</feature>
<dbReference type="Pfam" id="PF25019">
    <property type="entry name" value="LRR_R13L1-DRL21"/>
    <property type="match status" value="1"/>
</dbReference>
<evidence type="ECO:0000256" key="3">
    <source>
        <dbReference type="ARBA" id="ARBA00022737"/>
    </source>
</evidence>
<evidence type="ECO:0000259" key="8">
    <source>
        <dbReference type="Pfam" id="PF18052"/>
    </source>
</evidence>
<feature type="domain" description="NB-ARC" evidence="7">
    <location>
        <begin position="190"/>
        <end position="353"/>
    </location>
</feature>
<evidence type="ECO:0000256" key="4">
    <source>
        <dbReference type="ARBA" id="ARBA00022741"/>
    </source>
</evidence>
<evidence type="ECO:0000256" key="2">
    <source>
        <dbReference type="ARBA" id="ARBA00022614"/>
    </source>
</evidence>
<keyword evidence="3" id="KW-0677">Repeat</keyword>
<reference evidence="11 12" key="1">
    <citation type="journal article" date="2005" name="Nature">
        <title>The map-based sequence of the rice genome.</title>
        <authorList>
            <consortium name="International rice genome sequencing project (IRGSP)"/>
            <person name="Matsumoto T."/>
            <person name="Wu J."/>
            <person name="Kanamori H."/>
            <person name="Katayose Y."/>
            <person name="Fujisawa M."/>
            <person name="Namiki N."/>
            <person name="Mizuno H."/>
            <person name="Yamamoto K."/>
            <person name="Antonio B.A."/>
            <person name="Baba T."/>
            <person name="Sakata K."/>
            <person name="Nagamura Y."/>
            <person name="Aoki H."/>
            <person name="Arikawa K."/>
            <person name="Arita K."/>
            <person name="Bito T."/>
            <person name="Chiden Y."/>
            <person name="Fujitsuka N."/>
            <person name="Fukunaka R."/>
            <person name="Hamada M."/>
            <person name="Harada C."/>
            <person name="Hayashi A."/>
            <person name="Hijishita S."/>
            <person name="Honda M."/>
            <person name="Hosokawa S."/>
            <person name="Ichikawa Y."/>
            <person name="Idonuma A."/>
            <person name="Iijima M."/>
            <person name="Ikeda M."/>
            <person name="Ikeno M."/>
            <person name="Ito K."/>
            <person name="Ito S."/>
            <person name="Ito T."/>
            <person name="Ito Y."/>
            <person name="Ito Y."/>
            <person name="Iwabuchi A."/>
            <person name="Kamiya K."/>
            <person name="Karasawa W."/>
            <person name="Kurita K."/>
            <person name="Katagiri S."/>
            <person name="Kikuta A."/>
            <person name="Kobayashi H."/>
            <person name="Kobayashi N."/>
            <person name="Machita K."/>
            <person name="Maehara T."/>
            <person name="Masukawa M."/>
            <person name="Mizubayashi T."/>
            <person name="Mukai Y."/>
            <person name="Nagasaki H."/>
            <person name="Nagata Y."/>
            <person name="Naito S."/>
            <person name="Nakashima M."/>
            <person name="Nakama Y."/>
            <person name="Nakamichi Y."/>
            <person name="Nakamura M."/>
            <person name="Meguro A."/>
            <person name="Negishi M."/>
            <person name="Ohta I."/>
            <person name="Ohta T."/>
            <person name="Okamoto M."/>
            <person name="Ono N."/>
            <person name="Saji S."/>
            <person name="Sakaguchi M."/>
            <person name="Sakai K."/>
            <person name="Shibata M."/>
            <person name="Shimokawa T."/>
            <person name="Song J."/>
            <person name="Takazaki Y."/>
            <person name="Terasawa K."/>
            <person name="Tsugane M."/>
            <person name="Tsuji K."/>
            <person name="Ueda S."/>
            <person name="Waki K."/>
            <person name="Yamagata H."/>
            <person name="Yamamoto M."/>
            <person name="Yamamoto S."/>
            <person name="Yamane H."/>
            <person name="Yoshiki S."/>
            <person name="Yoshihara R."/>
            <person name="Yukawa K."/>
            <person name="Zhong H."/>
            <person name="Yano M."/>
            <person name="Yuan Q."/>
            <person name="Ouyang S."/>
            <person name="Liu J."/>
            <person name="Jones K.M."/>
            <person name="Gansberger K."/>
            <person name="Moffat K."/>
            <person name="Hill J."/>
            <person name="Bera J."/>
            <person name="Fadrosh D."/>
            <person name="Jin S."/>
            <person name="Johri S."/>
            <person name="Kim M."/>
            <person name="Overton L."/>
            <person name="Reardon M."/>
            <person name="Tsitrin T."/>
            <person name="Vuong H."/>
            <person name="Weaver B."/>
            <person name="Ciecko A."/>
            <person name="Tallon L."/>
            <person name="Jackson J."/>
            <person name="Pai G."/>
            <person name="Aken S.V."/>
            <person name="Utterback T."/>
            <person name="Reidmuller S."/>
            <person name="Feldblyum T."/>
            <person name="Hsiao J."/>
            <person name="Zismann V."/>
            <person name="Iobst S."/>
            <person name="de Vazeille A.R."/>
            <person name="Buell C.R."/>
            <person name="Ying K."/>
            <person name="Li Y."/>
            <person name="Lu T."/>
            <person name="Huang Y."/>
            <person name="Zhao Q."/>
            <person name="Feng Q."/>
            <person name="Zhang L."/>
            <person name="Zhu J."/>
            <person name="Weng Q."/>
            <person name="Mu J."/>
            <person name="Lu Y."/>
            <person name="Fan D."/>
            <person name="Liu Y."/>
            <person name="Guan J."/>
            <person name="Zhang Y."/>
            <person name="Yu S."/>
            <person name="Liu X."/>
            <person name="Zhang Y."/>
            <person name="Hong G."/>
            <person name="Han B."/>
            <person name="Choisne N."/>
            <person name="Demange N."/>
            <person name="Orjeda G."/>
            <person name="Samain S."/>
            <person name="Cattolico L."/>
            <person name="Pelletier E."/>
            <person name="Couloux A."/>
            <person name="Segurens B."/>
            <person name="Wincker P."/>
            <person name="D'Hont A."/>
            <person name="Scarpelli C."/>
            <person name="Weissenbach J."/>
            <person name="Salanoubat M."/>
            <person name="Quetier F."/>
            <person name="Yu Y."/>
            <person name="Kim H.R."/>
            <person name="Rambo T."/>
            <person name="Currie J."/>
            <person name="Collura K."/>
            <person name="Luo M."/>
            <person name="Yang T."/>
            <person name="Ammiraju J.S.S."/>
            <person name="Engler F."/>
            <person name="Soderlund C."/>
            <person name="Wing R.A."/>
            <person name="Palmer L.E."/>
            <person name="de la Bastide M."/>
            <person name="Spiegel L."/>
            <person name="Nascimento L."/>
            <person name="Zutavern T."/>
            <person name="O'Shaughnessy A."/>
            <person name="Dike S."/>
            <person name="Dedhia N."/>
            <person name="Preston R."/>
            <person name="Balija V."/>
            <person name="McCombie W.R."/>
            <person name="Chow T."/>
            <person name="Chen H."/>
            <person name="Chung M."/>
            <person name="Chen C."/>
            <person name="Shaw J."/>
            <person name="Wu H."/>
            <person name="Hsiao K."/>
            <person name="Chao Y."/>
            <person name="Chu M."/>
            <person name="Cheng C."/>
            <person name="Hour A."/>
            <person name="Lee P."/>
            <person name="Lin S."/>
            <person name="Lin Y."/>
            <person name="Liou J."/>
            <person name="Liu S."/>
            <person name="Hsing Y."/>
            <person name="Raghuvanshi S."/>
            <person name="Mohanty A."/>
            <person name="Bharti A.K."/>
            <person name="Gaur A."/>
            <person name="Gupta V."/>
            <person name="Kumar D."/>
            <person name="Ravi V."/>
            <person name="Vij S."/>
            <person name="Kapur A."/>
            <person name="Khurana P."/>
            <person name="Khurana P."/>
            <person name="Khurana J.P."/>
            <person name="Tyagi A.K."/>
            <person name="Gaikwad K."/>
            <person name="Singh A."/>
            <person name="Dalal V."/>
            <person name="Srivastava S."/>
            <person name="Dixit A."/>
            <person name="Pal A.K."/>
            <person name="Ghazi I.A."/>
            <person name="Yadav M."/>
            <person name="Pandit A."/>
            <person name="Bhargava A."/>
            <person name="Sureshbabu K."/>
            <person name="Batra K."/>
            <person name="Sharma T.R."/>
            <person name="Mohapatra T."/>
            <person name="Singh N.K."/>
            <person name="Messing J."/>
            <person name="Nelson A.B."/>
            <person name="Fuks G."/>
            <person name="Kavchok S."/>
            <person name="Keizer G."/>
            <person name="Linton E."/>
            <person name="Llaca V."/>
            <person name="Song R."/>
            <person name="Tanyolac B."/>
            <person name="Young S."/>
            <person name="Ho-Il K."/>
            <person name="Hahn J.H."/>
            <person name="Sangsakoo G."/>
            <person name="Vanavichit A."/>
            <person name="de Mattos Luiz.A.T."/>
            <person name="Zimmer P.D."/>
            <person name="Malone G."/>
            <person name="Dellagostin O."/>
            <person name="de Oliveira A.C."/>
            <person name="Bevan M."/>
            <person name="Bancroft I."/>
            <person name="Minx P."/>
            <person name="Cordum H."/>
            <person name="Wilson R."/>
            <person name="Cheng Z."/>
            <person name="Jin W."/>
            <person name="Jiang J."/>
            <person name="Leong S.A."/>
            <person name="Iwama H."/>
            <person name="Gojobori T."/>
            <person name="Itoh T."/>
            <person name="Niimura Y."/>
            <person name="Fujii Y."/>
            <person name="Habara T."/>
            <person name="Sakai H."/>
            <person name="Sato Y."/>
            <person name="Wilson G."/>
            <person name="Kumar K."/>
            <person name="McCouch S."/>
            <person name="Juretic N."/>
            <person name="Hoen D."/>
            <person name="Wright S."/>
            <person name="Bruskiewich R."/>
            <person name="Bureau T."/>
            <person name="Miyao A."/>
            <person name="Hirochika H."/>
            <person name="Nishikawa T."/>
            <person name="Kadowaki K."/>
            <person name="Sugiura M."/>
            <person name="Burr B."/>
            <person name="Sasaki T."/>
        </authorList>
    </citation>
    <scope>NUCLEOTIDE SEQUENCE [LARGE SCALE GENOMIC DNA]</scope>
    <source>
        <strain evidence="12">cv. Nipponbare</strain>
    </source>
</reference>
<dbReference type="Gene3D" id="1.10.10.10">
    <property type="entry name" value="Winged helix-like DNA-binding domain superfamily/Winged helix DNA-binding domain"/>
    <property type="match status" value="1"/>
</dbReference>
<dbReference type="InterPro" id="IPR032675">
    <property type="entry name" value="LRR_dom_sf"/>
</dbReference>
<organism evidence="11 12">
    <name type="scientific">Oryza sativa subsp. japonica</name>
    <name type="common">Rice</name>
    <dbReference type="NCBI Taxonomy" id="39947"/>
    <lineage>
        <taxon>Eukaryota</taxon>
        <taxon>Viridiplantae</taxon>
        <taxon>Streptophyta</taxon>
        <taxon>Embryophyta</taxon>
        <taxon>Tracheophyta</taxon>
        <taxon>Spermatophyta</taxon>
        <taxon>Magnoliopsida</taxon>
        <taxon>Liliopsida</taxon>
        <taxon>Poales</taxon>
        <taxon>Poaceae</taxon>
        <taxon>BOP clade</taxon>
        <taxon>Oryzoideae</taxon>
        <taxon>Oryzeae</taxon>
        <taxon>Oryzinae</taxon>
        <taxon>Oryza</taxon>
        <taxon>Oryza sativa</taxon>
    </lineage>
</organism>
<dbReference type="GO" id="GO:0005524">
    <property type="term" value="F:ATP binding"/>
    <property type="evidence" value="ECO:0007669"/>
    <property type="project" value="UniProtKB-KW"/>
</dbReference>
<accession>Q0IZ50</accession>
<dbReference type="SUPFAM" id="SSF52058">
    <property type="entry name" value="L domain-like"/>
    <property type="match status" value="1"/>
</dbReference>
<feature type="domain" description="Disease resistance protein winged helix" evidence="9">
    <location>
        <begin position="435"/>
        <end position="518"/>
    </location>
</feature>
<keyword evidence="4" id="KW-0547">Nucleotide-binding</keyword>
<keyword evidence="5" id="KW-0611">Plant defense</keyword>
<dbReference type="PANTHER" id="PTHR36766:SF55">
    <property type="entry name" value="OS11G0492900 PROTEIN"/>
    <property type="match status" value="1"/>
</dbReference>
<sequence>MVLDEMVVSATMAEVVIGPLVSMVKEKVSSYLLDQYKVMEGMEQQREILERKLPAILDVIEDAEEKGAFRPGVSAWLRALKKVAYEANDVFDEFKYEALRRDARKKGQFNMLGMDVVSLFPSYNPIMFRNKMGKKLQKIVGSIEVLVSEMNSFGFIHRQQAPPSNQWRQTDSIMADSEKDIIRRSRDEEKKKIVKILHNHASSNRDLLVLPIVGMAGLGKTTFVQLIYNEPEIKNHFELWRWCCVSDDFDVGNIANSICNSTEKDHEKALQDLQEAISGKRYLIVLDDVWNREADKWEKLKTCLKLGGKGSAILTTTRDSQVARIMITGVVEAYNLEKLGEEYTKEIIQTRAFSLAGSDELSEIVQKFVDRCQGSPLAAKAFGSMLSTKTSILEWKNIIAKSDICNEKTGILPILKLSYADLPSHMKQCFAFCAIFPKNYEINVENLIQLWMAHDFIPLEEKYHFETTSGEEIFKELAWRSFFQDVKQTPLVCSNNGDRVQLRYTTTCKIHDLMHDIALYVMGKECVTITDRSYRKELLSNRSTYHLLVSRHRTGDHFDDFLRKQSTTLRTLLYPTWNTYGSIHHLSKCISLRGLQLYEIKELPIRPIKLKHLRYLNLSENCDIKELPEDISILYHLQTLNVSHCIRLRRLPKDMKYMTSLRHLYTNGCKNLEYMPPDLGHLTSLQTLTYFVVGAISGCSTVRELQNLNLCGELELCGLENVSEAQASTVNIENKVKLTHLSLEWSNDHLVDEPDRQKKVLDALKPHDGLLMLRIAFYKGNGFPTWMTDLSVLQNLAELYLVGCSMCEEFPQFCHLNVLKVLCLTSLDNLASLCSYTTSNFFPALRELQLHRLERLERWSATEGEEVTFPLLESASIMNCPMLKSLPKAPKLRILKLVEEKAELSLLILRSRFSSLSKLTLSVSDGNAGLELDQNYEAPLSEMELCGCAFFFPLGPSRPTVGIWKWFGQLVDLKIESCDVLVYWPEEEFICLVSLKNLAIEKCNNLIGHRHVSGESTRVPSDQLLPYLTSLSIRQCKSLEEIFRLPPSLTSISIHDCRNLQLMWREDKTESESVIQVERRSEHCNDLASTIVPDQQSPSLRNNSLPCLESLTIGRCHRLVTLNHLPPTVKSLGIGQCDNLHSVQLDALNHSLKKLLIFGCEKLCSVSGQLDALKRLIIDHCNKLESLDCLGDLPSLRILRLEGCRRLQSVAGCHGRYPLLQDITIKYCPAINVKPLYERLGQRIDSLEIRELSDVHSRNPEEGERRQKDCRNILDEIKVIYRQENNKNTKTKKSIKENEFHIVSSMTFPTLATSLDTLVNMSCTGGGRSTAWLVSPTETIDEALQLVPFPLQLRVESNVVATADSVSERTVP</sequence>
<dbReference type="Pfam" id="PF18052">
    <property type="entry name" value="Rx_N"/>
    <property type="match status" value="1"/>
</dbReference>
<dbReference type="GO" id="GO:0002758">
    <property type="term" value="P:innate immune response-activating signaling pathway"/>
    <property type="evidence" value="ECO:0007669"/>
    <property type="project" value="UniProtKB-ARBA"/>
</dbReference>
<gene>
    <name evidence="11" type="ordered locus">Os10g0131100</name>
</gene>
<dbReference type="Gene3D" id="3.80.10.10">
    <property type="entry name" value="Ribonuclease Inhibitor"/>
    <property type="match status" value="2"/>
</dbReference>
<evidence type="ECO:0000259" key="10">
    <source>
        <dbReference type="Pfam" id="PF25019"/>
    </source>
</evidence>
<keyword evidence="6" id="KW-0067">ATP-binding</keyword>
<dbReference type="Gene3D" id="3.40.50.300">
    <property type="entry name" value="P-loop containing nucleotide triphosphate hydrolases"/>
    <property type="match status" value="1"/>
</dbReference>
<dbReference type="InterPro" id="IPR027417">
    <property type="entry name" value="P-loop_NTPase"/>
</dbReference>
<dbReference type="InterPro" id="IPR058922">
    <property type="entry name" value="WHD_DRP"/>
</dbReference>
<dbReference type="SUPFAM" id="SSF52540">
    <property type="entry name" value="P-loop containing nucleoside triphosphate hydrolases"/>
    <property type="match status" value="1"/>
</dbReference>
<dbReference type="GO" id="GO:0042742">
    <property type="term" value="P:defense response to bacterium"/>
    <property type="evidence" value="ECO:0007669"/>
    <property type="project" value="UniProtKB-ARBA"/>
</dbReference>
<evidence type="ECO:0000259" key="9">
    <source>
        <dbReference type="Pfam" id="PF23559"/>
    </source>
</evidence>
<name>Q0IZ50_ORYSJ</name>
<dbReference type="InterPro" id="IPR056789">
    <property type="entry name" value="LRR_R13L1-DRL21"/>
</dbReference>
<dbReference type="SUPFAM" id="SSF52047">
    <property type="entry name" value="RNI-like"/>
    <property type="match status" value="1"/>
</dbReference>
<evidence type="ECO:0000313" key="11">
    <source>
        <dbReference type="EMBL" id="BAF26015.2"/>
    </source>
</evidence>
<protein>
    <submittedName>
        <fullName evidence="11">Os10g0131100 protein</fullName>
    </submittedName>
</protein>
<evidence type="ECO:0000256" key="1">
    <source>
        <dbReference type="ARBA" id="ARBA00008894"/>
    </source>
</evidence>
<dbReference type="InterPro" id="IPR036388">
    <property type="entry name" value="WH-like_DNA-bd_sf"/>
</dbReference>
<dbReference type="InterPro" id="IPR041118">
    <property type="entry name" value="Rx_N"/>
</dbReference>
<proteinExistence type="inferred from homology"/>
<dbReference type="Gene3D" id="1.20.5.4130">
    <property type="match status" value="1"/>
</dbReference>
<dbReference type="PRINTS" id="PR00364">
    <property type="entry name" value="DISEASERSIST"/>
</dbReference>
<dbReference type="EMBL" id="AP008216">
    <property type="protein sequence ID" value="BAF26015.2"/>
    <property type="molecule type" value="Genomic_DNA"/>
</dbReference>
<dbReference type="FunFam" id="1.10.10.10:FF:000322">
    <property type="entry name" value="Probable disease resistance protein At1g63360"/>
    <property type="match status" value="1"/>
</dbReference>
<evidence type="ECO:0000259" key="7">
    <source>
        <dbReference type="Pfam" id="PF00931"/>
    </source>
</evidence>
<dbReference type="Proteomes" id="UP000000763">
    <property type="component" value="Chromosome 10"/>
</dbReference>
<dbReference type="PANTHER" id="PTHR36766">
    <property type="entry name" value="PLANT BROAD-SPECTRUM MILDEW RESISTANCE PROTEIN RPW8"/>
    <property type="match status" value="1"/>
</dbReference>
<reference evidence="12" key="2">
    <citation type="journal article" date="2008" name="Nucleic Acids Res.">
        <title>The rice annotation project database (RAP-DB): 2008 update.</title>
        <authorList>
            <consortium name="The rice annotation project (RAP)"/>
        </authorList>
    </citation>
    <scope>GENOME REANNOTATION</scope>
    <source>
        <strain evidence="12">cv. Nipponbare</strain>
    </source>
</reference>
<evidence type="ECO:0000256" key="6">
    <source>
        <dbReference type="ARBA" id="ARBA00022840"/>
    </source>
</evidence>
<feature type="domain" description="Disease resistance N-terminal" evidence="8">
    <location>
        <begin position="21"/>
        <end position="107"/>
    </location>
</feature>
<dbReference type="InterPro" id="IPR002182">
    <property type="entry name" value="NB-ARC"/>
</dbReference>
<dbReference type="GO" id="GO:0043531">
    <property type="term" value="F:ADP binding"/>
    <property type="evidence" value="ECO:0007669"/>
    <property type="project" value="InterPro"/>
</dbReference>
<dbReference type="GO" id="GO:0009626">
    <property type="term" value="P:plant-type hypersensitive response"/>
    <property type="evidence" value="ECO:0007669"/>
    <property type="project" value="UniProtKB-ARBA"/>
</dbReference>
<evidence type="ECO:0000313" key="12">
    <source>
        <dbReference type="Proteomes" id="UP000000763"/>
    </source>
</evidence>
<dbReference type="Gene3D" id="1.10.8.430">
    <property type="entry name" value="Helical domain of apoptotic protease-activating factors"/>
    <property type="match status" value="1"/>
</dbReference>
<dbReference type="Pfam" id="PF23559">
    <property type="entry name" value="WHD_DRP"/>
    <property type="match status" value="1"/>
</dbReference>
<keyword evidence="2" id="KW-0433">Leucine-rich repeat</keyword>
<dbReference type="Pfam" id="PF00931">
    <property type="entry name" value="NB-ARC"/>
    <property type="match status" value="1"/>
</dbReference>
<comment type="similarity">
    <text evidence="1">Belongs to the disease resistance NB-LRR family.</text>
</comment>
<evidence type="ECO:0000256" key="5">
    <source>
        <dbReference type="ARBA" id="ARBA00022821"/>
    </source>
</evidence>
<dbReference type="InterPro" id="IPR042197">
    <property type="entry name" value="Apaf_helical"/>
</dbReference>
<dbReference type="KEGG" id="dosa:Os10g0131100"/>